<keyword evidence="8" id="KW-1185">Reference proteome</keyword>
<dbReference type="RefSeq" id="WP_233695887.1">
    <property type="nucleotide sequence ID" value="NZ_JAJNBZ010000002.1"/>
</dbReference>
<keyword evidence="3" id="KW-0804">Transcription</keyword>
<organism evidence="7 8">
    <name type="scientific">Paenibacillus profundus</name>
    <dbReference type="NCBI Taxonomy" id="1173085"/>
    <lineage>
        <taxon>Bacteria</taxon>
        <taxon>Bacillati</taxon>
        <taxon>Bacillota</taxon>
        <taxon>Bacilli</taxon>
        <taxon>Bacillales</taxon>
        <taxon>Paenibacillaceae</taxon>
        <taxon>Paenibacillus</taxon>
    </lineage>
</organism>
<keyword evidence="5" id="KW-0812">Transmembrane</keyword>
<dbReference type="Gene3D" id="1.10.10.60">
    <property type="entry name" value="Homeodomain-like"/>
    <property type="match status" value="2"/>
</dbReference>
<dbReference type="InterPro" id="IPR018060">
    <property type="entry name" value="HTH_AraC"/>
</dbReference>
<protein>
    <submittedName>
        <fullName evidence="7">AraC family transcriptional regulator</fullName>
    </submittedName>
</protein>
<evidence type="ECO:0000256" key="1">
    <source>
        <dbReference type="ARBA" id="ARBA00023015"/>
    </source>
</evidence>
<dbReference type="InterPro" id="IPR041522">
    <property type="entry name" value="CdaR_GGDEF"/>
</dbReference>
<dbReference type="InterPro" id="IPR009057">
    <property type="entry name" value="Homeodomain-like_sf"/>
</dbReference>
<reference evidence="7 8" key="1">
    <citation type="submission" date="2021-11" db="EMBL/GenBank/DDBJ databases">
        <title>Draft genome sequence of Paenibacillus profundus YoMME, a new Gram-positive bacteria with exoelectrogenic properties.</title>
        <authorList>
            <person name="Hubenova Y."/>
            <person name="Hubenova E."/>
            <person name="Manasiev Y."/>
            <person name="Peykov S."/>
            <person name="Mitov M."/>
        </authorList>
    </citation>
    <scope>NUCLEOTIDE SEQUENCE [LARGE SCALE GENOMIC DNA]</scope>
    <source>
        <strain evidence="7 8">YoMME</strain>
    </source>
</reference>
<dbReference type="PANTHER" id="PTHR43280:SF28">
    <property type="entry name" value="HTH-TYPE TRANSCRIPTIONAL ACTIVATOR RHAS"/>
    <property type="match status" value="1"/>
</dbReference>
<dbReference type="Proteomes" id="UP001199916">
    <property type="component" value="Unassembled WGS sequence"/>
</dbReference>
<sequence length="781" mass="88668">MKASLIDRLQSKGMLYWRSLMLAIVLTCVPIAVICSAFLYAGNAHLVKQFHNKHQLELNDVANQVDEQFSQLVTFVSHMAVKPQFRSTIADMNFVDRFEETEQILSTLSVLENAVPLIDQVYLYVKKQNKLLHPSLGVRQLEQPEVTRQWSGLLDPSPDMYWTHGLARPFGQAGTKHAIVMKLPYNSSADAYGAIVIFINPAKLHVFSLADRQSFILDGNGNIAARSTTNIMDEKLMQVIRKERPHANTPQQDGDVEVKLDGETYLVKTASFNTLGETWAYVSATPLSVVTSPTQPYTQLMILLSCIALAAALFVSWFASRRIYNPIRRVMEMVSSWRTPESGIRNELDYIEQEWKEYHFANESLQEQWNLAIPSMREAYINQFVQGQAITLEEAEIKEKLRSLELDIEGRRFAAVVVQLHNAEEARTPMSDKDVHLLTYASINVVQELSMEEAECEHVHVMNFLDGSFGLILFMAKEGGLEESHRRILSLGDRLMRALHHTLRVYVTIVASRVTDRWIDLPHGMEQARRAISYRNFGLNNQLLEAEHVLAHSPNPIESPVDLELGIIHALNMGLEEEAMESLERFVTALQASGGAEWMVHEGLMRLIGSIHRSLLQLGHNPYAVFGLSWQEELGGLRDTKASLSWFRTKIIQPYSASIKRSYNAPMKQVVEELLERIEQDYMCDLSLETCAAEAGISTSQLSRAFKQMTGQNFIDYLTAIKMNKCKGLLLTTDMKINEIAESAGYQPPYFNRLFKKQEGMTPGQYRQQHSQSQQQTRTHA</sequence>
<feature type="transmembrane region" description="Helical" evidence="5">
    <location>
        <begin position="20"/>
        <end position="41"/>
    </location>
</feature>
<evidence type="ECO:0000259" key="6">
    <source>
        <dbReference type="PROSITE" id="PS01124"/>
    </source>
</evidence>
<feature type="compositionally biased region" description="Low complexity" evidence="4">
    <location>
        <begin position="767"/>
        <end position="781"/>
    </location>
</feature>
<keyword evidence="1" id="KW-0805">Transcription regulation</keyword>
<name>A0ABS8Y9Y9_9BACL</name>
<feature type="transmembrane region" description="Helical" evidence="5">
    <location>
        <begin position="300"/>
        <end position="319"/>
    </location>
</feature>
<dbReference type="Pfam" id="PF17853">
    <property type="entry name" value="GGDEF_2"/>
    <property type="match status" value="1"/>
</dbReference>
<keyword evidence="2" id="KW-0238">DNA-binding</keyword>
<evidence type="ECO:0000256" key="4">
    <source>
        <dbReference type="SAM" id="MobiDB-lite"/>
    </source>
</evidence>
<evidence type="ECO:0000256" key="5">
    <source>
        <dbReference type="SAM" id="Phobius"/>
    </source>
</evidence>
<keyword evidence="5" id="KW-0472">Membrane</keyword>
<dbReference type="PANTHER" id="PTHR43280">
    <property type="entry name" value="ARAC-FAMILY TRANSCRIPTIONAL REGULATOR"/>
    <property type="match status" value="1"/>
</dbReference>
<gene>
    <name evidence="7" type="ORF">LQV63_05135</name>
</gene>
<evidence type="ECO:0000256" key="3">
    <source>
        <dbReference type="ARBA" id="ARBA00023163"/>
    </source>
</evidence>
<evidence type="ECO:0000313" key="7">
    <source>
        <dbReference type="EMBL" id="MCE5168695.1"/>
    </source>
</evidence>
<feature type="region of interest" description="Disordered" evidence="4">
    <location>
        <begin position="761"/>
        <end position="781"/>
    </location>
</feature>
<evidence type="ECO:0000313" key="8">
    <source>
        <dbReference type="Proteomes" id="UP001199916"/>
    </source>
</evidence>
<keyword evidence="5" id="KW-1133">Transmembrane helix</keyword>
<evidence type="ECO:0000256" key="2">
    <source>
        <dbReference type="ARBA" id="ARBA00023125"/>
    </source>
</evidence>
<accession>A0ABS8Y9Y9</accession>
<proteinExistence type="predicted"/>
<dbReference type="SUPFAM" id="SSF46689">
    <property type="entry name" value="Homeodomain-like"/>
    <property type="match status" value="2"/>
</dbReference>
<dbReference type="PROSITE" id="PS01124">
    <property type="entry name" value="HTH_ARAC_FAMILY_2"/>
    <property type="match status" value="1"/>
</dbReference>
<dbReference type="EMBL" id="JAJNBZ010000002">
    <property type="protein sequence ID" value="MCE5168695.1"/>
    <property type="molecule type" value="Genomic_DNA"/>
</dbReference>
<dbReference type="Pfam" id="PF12833">
    <property type="entry name" value="HTH_18"/>
    <property type="match status" value="1"/>
</dbReference>
<comment type="caution">
    <text evidence="7">The sequence shown here is derived from an EMBL/GenBank/DDBJ whole genome shotgun (WGS) entry which is preliminary data.</text>
</comment>
<dbReference type="SMART" id="SM00342">
    <property type="entry name" value="HTH_ARAC"/>
    <property type="match status" value="1"/>
</dbReference>
<feature type="domain" description="HTH araC/xylS-type" evidence="6">
    <location>
        <begin position="672"/>
        <end position="769"/>
    </location>
</feature>